<sequence>MPTTFRHDGFRFFFYSNEGNPREPVHVHVMKDGCEAKFWLDPVALDRNHGFDAKTLRQIGRVIHFNQSRIVKAWHDHFSA</sequence>
<reference evidence="1 2" key="1">
    <citation type="submission" date="2018-06" db="EMBL/GenBank/DDBJ databases">
        <title>Genomic Encyclopedia of Archaeal and Bacterial Type Strains, Phase II (KMG-II): from individual species to whole genera.</title>
        <authorList>
            <person name="Goeker M."/>
        </authorList>
    </citation>
    <scope>NUCLEOTIDE SEQUENCE [LARGE SCALE GENOMIC DNA]</scope>
    <source>
        <strain evidence="1 2">DSM 13087</strain>
    </source>
</reference>
<protein>
    <submittedName>
        <fullName evidence="1">Uncharacterized protein DUF4160</fullName>
    </submittedName>
</protein>
<evidence type="ECO:0000313" key="2">
    <source>
        <dbReference type="Proteomes" id="UP000249364"/>
    </source>
</evidence>
<accession>A0A2W7QEJ9</accession>
<proteinExistence type="predicted"/>
<comment type="caution">
    <text evidence="1">The sequence shown here is derived from an EMBL/GenBank/DDBJ whole genome shotgun (WGS) entry which is preliminary data.</text>
</comment>
<keyword evidence="2" id="KW-1185">Reference proteome</keyword>
<gene>
    <name evidence="1" type="ORF">LY56_00824</name>
</gene>
<dbReference type="Proteomes" id="UP000249364">
    <property type="component" value="Unassembled WGS sequence"/>
</dbReference>
<dbReference type="InterPro" id="IPR025427">
    <property type="entry name" value="DUF4160"/>
</dbReference>
<dbReference type="AlphaFoldDB" id="A0A2W7QEJ9"/>
<dbReference type="EMBL" id="QKZQ01000003">
    <property type="protein sequence ID" value="PZX46621.1"/>
    <property type="molecule type" value="Genomic_DNA"/>
</dbReference>
<organism evidence="1 2">
    <name type="scientific">Roseinatronobacter thiooxidans</name>
    <dbReference type="NCBI Taxonomy" id="121821"/>
    <lineage>
        <taxon>Bacteria</taxon>
        <taxon>Pseudomonadati</taxon>
        <taxon>Pseudomonadota</taxon>
        <taxon>Alphaproteobacteria</taxon>
        <taxon>Rhodobacterales</taxon>
        <taxon>Paracoccaceae</taxon>
        <taxon>Roseinatronobacter</taxon>
    </lineage>
</organism>
<dbReference type="Pfam" id="PF13711">
    <property type="entry name" value="DUF4160"/>
    <property type="match status" value="1"/>
</dbReference>
<evidence type="ECO:0000313" key="1">
    <source>
        <dbReference type="EMBL" id="PZX46621.1"/>
    </source>
</evidence>
<name>A0A2W7QEJ9_9RHOB</name>
<dbReference type="OrthoDB" id="122670at2"/>
<dbReference type="RefSeq" id="WP_071470801.1">
    <property type="nucleotide sequence ID" value="NZ_MEHT01000045.1"/>
</dbReference>